<name>A0ABV2NTX8_9HYPH</name>
<sequence length="194" mass="21848">MAHTQAVTPTCGIDLTFPVTHQPILSNGTTHKLHHLQPFKVTLVDQIAPGQDLIVRVSFHSHVYSQANDGRPTVEVVFLDEGGKSRVFCPTRYAACLSLHTLCTQFLLNNGLTFDSKDKNQRNHLTIAGDPTTDGVKYHVYYELMPSKAAGVDVEFVVKSAYDKGYVAAHHKRREHVKRFLRQCHFKQERVPKA</sequence>
<organism evidence="1 2">
    <name type="scientific">Methylobacterium radiotolerans</name>
    <dbReference type="NCBI Taxonomy" id="31998"/>
    <lineage>
        <taxon>Bacteria</taxon>
        <taxon>Pseudomonadati</taxon>
        <taxon>Pseudomonadota</taxon>
        <taxon>Alphaproteobacteria</taxon>
        <taxon>Hyphomicrobiales</taxon>
        <taxon>Methylobacteriaceae</taxon>
        <taxon>Methylobacterium</taxon>
    </lineage>
</organism>
<gene>
    <name evidence="1" type="ORF">ABIC20_007161</name>
</gene>
<dbReference type="EMBL" id="JBEPNW010000005">
    <property type="protein sequence ID" value="MET3869776.1"/>
    <property type="molecule type" value="Genomic_DNA"/>
</dbReference>
<accession>A0ABV2NTX8</accession>
<reference evidence="1 2" key="1">
    <citation type="submission" date="2024-06" db="EMBL/GenBank/DDBJ databases">
        <title>Genomics of switchgrass bacterial isolates.</title>
        <authorList>
            <person name="Shade A."/>
        </authorList>
    </citation>
    <scope>NUCLEOTIDE SEQUENCE [LARGE SCALE GENOMIC DNA]</scope>
    <source>
        <strain evidence="1 2">PvP084</strain>
    </source>
</reference>
<keyword evidence="2" id="KW-1185">Reference proteome</keyword>
<protein>
    <submittedName>
        <fullName evidence="1">Uncharacterized protein</fullName>
    </submittedName>
</protein>
<dbReference type="RefSeq" id="WP_209651401.1">
    <property type="nucleotide sequence ID" value="NZ_JBEPNV010000003.1"/>
</dbReference>
<proteinExistence type="predicted"/>
<dbReference type="Proteomes" id="UP001549119">
    <property type="component" value="Unassembled WGS sequence"/>
</dbReference>
<evidence type="ECO:0000313" key="2">
    <source>
        <dbReference type="Proteomes" id="UP001549119"/>
    </source>
</evidence>
<evidence type="ECO:0000313" key="1">
    <source>
        <dbReference type="EMBL" id="MET3869776.1"/>
    </source>
</evidence>
<comment type="caution">
    <text evidence="1">The sequence shown here is derived from an EMBL/GenBank/DDBJ whole genome shotgun (WGS) entry which is preliminary data.</text>
</comment>